<sequence length="1309" mass="146933">MAWALSICVYLYPYDCYDGCTEELLVMTEAHHEEEELRPVPRERAILESFFTQLGMFSFDRAKDYVEKEKDTSRGSGAIWAALLAALAHLAAAEKAYHNMTFLGQKLGGQSFFSRKDSIRTIYTSLFNELKKVVTMGRHTQPGSALYLEDLLSHLSEQLCHFTQARMEMADLYEKMHTLSSQKNMNLEELVTMLEAVLQKYSSRFHHPILGRVEGGFQTEVEVVTQLLRCQSQVSEWQFLPSLLSLHGANTKLTIWGQLFQRQKETRKHLFGGQSQKAVQPPYLYAWLQRLQGALLAKFSFYFHEALSRQAASADMKALTARVAPDYHGKICSFIRKHDANNVSLVFDNRGSESFQGHGYHHPHSYREAPKGVEQFPAIVSLPGGERPLTHWPNVIMMMGDREVELNTLDKVVHFYDDKVQSTYYLTRPEPHFTLVVIFDGRKSEKDSHITTFLQEISGSLRNSKPFSTLKPEQPKVVRKPHHTPYSTRTFALYSTRTFALYSTRTFALYSTRTFALFSTRTFALYSTRTFALYSTRTFALYSTRTFALYSTRTFALYSTRTFALYSTRTFALYSTRTFALYSTRTFALYSSPCTQPAHSPCTLPAHSPCTQPAHSPCTLPAHSPCTQPAHSSCTLPAHSPCSLPAHSPCTQPAHSPCTQPAHSPCTRTFALYSTRTFALYSTRTFALYSTRTFCTLPAHSPCTLPAHSPCTLPVVLYPHIRPVLYPHIRPVLNPHIRPVLNPHIRPVLNPHIRPVLYPHIRPVLYPHIRPVLYPHIRPVLNPHIRPVLNPHIRPVLNPHIRPVLNPHIRPVLNPHIRPVLYPHIRPVLNPHIHPVLYPHIRPVLYPHIRPVLNPHIRPVLNPHIRPVLNPHIRPVLYPHIRPVLNPHIRPVLYPHIRPVLYPHIRPVLYPHIRPVLYPHIRPVLYPHIRPVLYPHIHPVLYPHIHPVLYPHIRPVLNPHIRPVLNPHIRPVLNPHIHPFWPGPGRVRPGLAHMVQDLSSGGGRGGVLLLGGTEGLGLRAGGRSGAPIRSEAPATGLKEPRVSGEGLADRRGVGGGPGRGLRGLRGLGVPGYRGGGGAVGARGLGGAGRVWTVLHLLQSVQHHIRSRAAANSLTLPVSVSMALELNPCCPLLDRLIGVSSGRRSESWRLTVRGTAAVERRQRSGLSRGGVKPFPRPRSSASPPGSLNGLSLREGEKEWGINGENGGTAVTYKYWTPVIYKVSYQQLRGVREDVVMVQDDCLDDLINVRLAGHLIKGIGRGQQGGAKDDCQIPSIHHVLITILGKAAGHRAKVTTGQRSSQDKGHHHSNC</sequence>
<dbReference type="Proteomes" id="UP001157502">
    <property type="component" value="Chromosome 9"/>
</dbReference>
<keyword evidence="2" id="KW-1185">Reference proteome</keyword>
<reference evidence="1" key="1">
    <citation type="submission" date="2021-05" db="EMBL/GenBank/DDBJ databases">
        <authorList>
            <person name="Pan Q."/>
            <person name="Jouanno E."/>
            <person name="Zahm M."/>
            <person name="Klopp C."/>
            <person name="Cabau C."/>
            <person name="Louis A."/>
            <person name="Berthelot C."/>
            <person name="Parey E."/>
            <person name="Roest Crollius H."/>
            <person name="Montfort J."/>
            <person name="Robinson-Rechavi M."/>
            <person name="Bouchez O."/>
            <person name="Lampietro C."/>
            <person name="Lopez Roques C."/>
            <person name="Donnadieu C."/>
            <person name="Postlethwait J."/>
            <person name="Bobe J."/>
            <person name="Dillon D."/>
            <person name="Chandos A."/>
            <person name="von Hippel F."/>
            <person name="Guiguen Y."/>
        </authorList>
    </citation>
    <scope>NUCLEOTIDE SEQUENCE</scope>
    <source>
        <strain evidence="1">YG-Jan2019</strain>
    </source>
</reference>
<organism evidence="1 2">
    <name type="scientific">Dallia pectoralis</name>
    <name type="common">Alaska blackfish</name>
    <dbReference type="NCBI Taxonomy" id="75939"/>
    <lineage>
        <taxon>Eukaryota</taxon>
        <taxon>Metazoa</taxon>
        <taxon>Chordata</taxon>
        <taxon>Craniata</taxon>
        <taxon>Vertebrata</taxon>
        <taxon>Euteleostomi</taxon>
        <taxon>Actinopterygii</taxon>
        <taxon>Neopterygii</taxon>
        <taxon>Teleostei</taxon>
        <taxon>Protacanthopterygii</taxon>
        <taxon>Esociformes</taxon>
        <taxon>Umbridae</taxon>
        <taxon>Dallia</taxon>
    </lineage>
</organism>
<comment type="caution">
    <text evidence="1">The sequence shown here is derived from an EMBL/GenBank/DDBJ whole genome shotgun (WGS) entry which is preliminary data.</text>
</comment>
<name>A0ACC2GSA3_DALPE</name>
<accession>A0ACC2GSA3</accession>
<dbReference type="EMBL" id="CM055736">
    <property type="protein sequence ID" value="KAJ8006462.1"/>
    <property type="molecule type" value="Genomic_DNA"/>
</dbReference>
<evidence type="ECO:0000313" key="2">
    <source>
        <dbReference type="Proteomes" id="UP001157502"/>
    </source>
</evidence>
<protein>
    <submittedName>
        <fullName evidence="1">Uncharacterized protein</fullName>
    </submittedName>
</protein>
<gene>
    <name evidence="1" type="ORF">DPEC_G00107510</name>
</gene>
<proteinExistence type="predicted"/>
<evidence type="ECO:0000313" key="1">
    <source>
        <dbReference type="EMBL" id="KAJ8006462.1"/>
    </source>
</evidence>